<keyword evidence="2" id="KW-1185">Reference proteome</keyword>
<reference evidence="1" key="1">
    <citation type="submission" date="2021-03" db="EMBL/GenBank/DDBJ databases">
        <title>Draft genome sequence of rust myrtle Austropuccinia psidii MF-1, a brazilian biotype.</title>
        <authorList>
            <person name="Quecine M.C."/>
            <person name="Pachon D.M.R."/>
            <person name="Bonatelli M.L."/>
            <person name="Correr F.H."/>
            <person name="Franceschini L.M."/>
            <person name="Leite T.F."/>
            <person name="Margarido G.R.A."/>
            <person name="Almeida C.A."/>
            <person name="Ferrarezi J.A."/>
            <person name="Labate C.A."/>
        </authorList>
    </citation>
    <scope>NUCLEOTIDE SEQUENCE</scope>
    <source>
        <strain evidence="1">MF-1</strain>
    </source>
</reference>
<protein>
    <submittedName>
        <fullName evidence="1">Uncharacterized protein</fullName>
    </submittedName>
</protein>
<dbReference type="AlphaFoldDB" id="A0A9Q3DBR1"/>
<evidence type="ECO:0000313" key="1">
    <source>
        <dbReference type="EMBL" id="MBW0498888.1"/>
    </source>
</evidence>
<gene>
    <name evidence="1" type="ORF">O181_038603</name>
</gene>
<organism evidence="1 2">
    <name type="scientific">Austropuccinia psidii MF-1</name>
    <dbReference type="NCBI Taxonomy" id="1389203"/>
    <lineage>
        <taxon>Eukaryota</taxon>
        <taxon>Fungi</taxon>
        <taxon>Dikarya</taxon>
        <taxon>Basidiomycota</taxon>
        <taxon>Pucciniomycotina</taxon>
        <taxon>Pucciniomycetes</taxon>
        <taxon>Pucciniales</taxon>
        <taxon>Sphaerophragmiaceae</taxon>
        <taxon>Austropuccinia</taxon>
    </lineage>
</organism>
<comment type="caution">
    <text evidence="1">The sequence shown here is derived from an EMBL/GenBank/DDBJ whole genome shotgun (WGS) entry which is preliminary data.</text>
</comment>
<sequence length="158" mass="18399">MNFCIYNDQHPLIIENGANFSIMAREYLEKYSPNWEKKLFSKKAKSFKRASGKMTSIGTIIKEIITTHRQGHIGLNPEFGVLEDAHIQGFLLETDYQRMYGIVITTVRTGILPWVKTRKTNFHLKYTRFIAKIPSKNYLINSKREDLMLTLLVNRDSV</sequence>
<evidence type="ECO:0000313" key="2">
    <source>
        <dbReference type="Proteomes" id="UP000765509"/>
    </source>
</evidence>
<name>A0A9Q3DBR1_9BASI</name>
<dbReference type="Proteomes" id="UP000765509">
    <property type="component" value="Unassembled WGS sequence"/>
</dbReference>
<proteinExistence type="predicted"/>
<dbReference type="EMBL" id="AVOT02014958">
    <property type="protein sequence ID" value="MBW0498888.1"/>
    <property type="molecule type" value="Genomic_DNA"/>
</dbReference>
<accession>A0A9Q3DBR1</accession>